<dbReference type="Proteomes" id="UP000002051">
    <property type="component" value="Unassembled WGS sequence"/>
</dbReference>
<reference evidence="3" key="3">
    <citation type="submission" date="2015-04" db="UniProtKB">
        <authorList>
            <consortium name="EnsemblPlants"/>
        </authorList>
    </citation>
    <scope>IDENTIFICATION</scope>
    <source>
        <strain evidence="3">cv. Jemalong A17</strain>
    </source>
</reference>
<dbReference type="InterPro" id="IPR001810">
    <property type="entry name" value="F-box_dom"/>
</dbReference>
<dbReference type="HOGENOM" id="CLU_027176_0_1_1"/>
<dbReference type="Pfam" id="PF00646">
    <property type="entry name" value="F-box"/>
    <property type="match status" value="1"/>
</dbReference>
<dbReference type="AlphaFoldDB" id="G7L6M6"/>
<dbReference type="SUPFAM" id="SSF81383">
    <property type="entry name" value="F-box domain"/>
    <property type="match status" value="1"/>
</dbReference>
<dbReference type="EnsemblPlants" id="AES80283">
    <property type="protein sequence ID" value="AES80283"/>
    <property type="gene ID" value="MTR_7g078860"/>
</dbReference>
<keyword evidence="4" id="KW-1185">Reference proteome</keyword>
<feature type="domain" description="F-box" evidence="1">
    <location>
        <begin position="3"/>
        <end position="48"/>
    </location>
</feature>
<dbReference type="SMART" id="SM00256">
    <property type="entry name" value="FBOX"/>
    <property type="match status" value="1"/>
</dbReference>
<dbReference type="InterPro" id="IPR006527">
    <property type="entry name" value="F-box-assoc_dom_typ1"/>
</dbReference>
<dbReference type="NCBIfam" id="TIGR01640">
    <property type="entry name" value="F_box_assoc_1"/>
    <property type="match status" value="1"/>
</dbReference>
<dbReference type="InterPro" id="IPR050796">
    <property type="entry name" value="SCF_F-box_component"/>
</dbReference>
<accession>G7L6M6</accession>
<dbReference type="Gene3D" id="1.20.1280.50">
    <property type="match status" value="1"/>
</dbReference>
<organism evidence="2 4">
    <name type="scientific">Medicago truncatula</name>
    <name type="common">Barrel medic</name>
    <name type="synonym">Medicago tribuloides</name>
    <dbReference type="NCBI Taxonomy" id="3880"/>
    <lineage>
        <taxon>Eukaryota</taxon>
        <taxon>Viridiplantae</taxon>
        <taxon>Streptophyta</taxon>
        <taxon>Embryophyta</taxon>
        <taxon>Tracheophyta</taxon>
        <taxon>Spermatophyta</taxon>
        <taxon>Magnoliopsida</taxon>
        <taxon>eudicotyledons</taxon>
        <taxon>Gunneridae</taxon>
        <taxon>Pentapetalae</taxon>
        <taxon>rosids</taxon>
        <taxon>fabids</taxon>
        <taxon>Fabales</taxon>
        <taxon>Fabaceae</taxon>
        <taxon>Papilionoideae</taxon>
        <taxon>50 kb inversion clade</taxon>
        <taxon>NPAAA clade</taxon>
        <taxon>Hologalegina</taxon>
        <taxon>IRL clade</taxon>
        <taxon>Trifolieae</taxon>
        <taxon>Medicago</taxon>
    </lineage>
</organism>
<dbReference type="InterPro" id="IPR036047">
    <property type="entry name" value="F-box-like_dom_sf"/>
</dbReference>
<reference evidence="2 4" key="2">
    <citation type="journal article" date="2014" name="BMC Genomics">
        <title>An improved genome release (version Mt4.0) for the model legume Medicago truncatula.</title>
        <authorList>
            <person name="Tang H."/>
            <person name="Krishnakumar V."/>
            <person name="Bidwell S."/>
            <person name="Rosen B."/>
            <person name="Chan A."/>
            <person name="Zhou S."/>
            <person name="Gentzbittel L."/>
            <person name="Childs K.L."/>
            <person name="Yandell M."/>
            <person name="Gundlach H."/>
            <person name="Mayer K.F."/>
            <person name="Schwartz D.C."/>
            <person name="Town C.D."/>
        </authorList>
    </citation>
    <scope>GENOME REANNOTATION</scope>
    <source>
        <strain evidence="3 4">cv. Jemalong A17</strain>
    </source>
</reference>
<dbReference type="STRING" id="3880.G7L6M6"/>
<dbReference type="PANTHER" id="PTHR31672:SF13">
    <property type="entry name" value="F-BOX PROTEIN CPR30-LIKE"/>
    <property type="match status" value="1"/>
</dbReference>
<name>G7L6M6_MEDTR</name>
<dbReference type="KEGG" id="mtr:11408153"/>
<evidence type="ECO:0000313" key="2">
    <source>
        <dbReference type="EMBL" id="AES80283.1"/>
    </source>
</evidence>
<protein>
    <submittedName>
        <fullName evidence="2">F-box protein interaction domain protein</fullName>
    </submittedName>
</protein>
<dbReference type="PROSITE" id="PS50181">
    <property type="entry name" value="FBOX"/>
    <property type="match status" value="1"/>
</dbReference>
<dbReference type="Pfam" id="PF07734">
    <property type="entry name" value="FBA_1"/>
    <property type="match status" value="1"/>
</dbReference>
<evidence type="ECO:0000313" key="4">
    <source>
        <dbReference type="Proteomes" id="UP000002051"/>
    </source>
</evidence>
<gene>
    <name evidence="3" type="primary">11408153</name>
    <name evidence="2" type="ordered locus">MTR_7g078860</name>
</gene>
<evidence type="ECO:0000259" key="1">
    <source>
        <dbReference type="PROSITE" id="PS50181"/>
    </source>
</evidence>
<dbReference type="PaxDb" id="3880-AES80283"/>
<dbReference type="InterPro" id="IPR017451">
    <property type="entry name" value="F-box-assoc_interact_dom"/>
</dbReference>
<dbReference type="EMBL" id="CM001223">
    <property type="protein sequence ID" value="AES80283.1"/>
    <property type="molecule type" value="Genomic_DNA"/>
</dbReference>
<dbReference type="CDD" id="cd22157">
    <property type="entry name" value="F-box_AtFBW1-like"/>
    <property type="match status" value="1"/>
</dbReference>
<dbReference type="OMA" id="VERTNIM"/>
<dbReference type="PANTHER" id="PTHR31672">
    <property type="entry name" value="BNACNNG10540D PROTEIN"/>
    <property type="match status" value="1"/>
</dbReference>
<evidence type="ECO:0000313" key="3">
    <source>
        <dbReference type="EnsemblPlants" id="AES80283"/>
    </source>
</evidence>
<dbReference type="OrthoDB" id="1107553at2759"/>
<proteinExistence type="predicted"/>
<sequence>MNTKSARFFPNDLITEVLSVLPVKSIIRFRCVSNSWNILISDSTFVKFHLKRSKARNPFFTLITDHFTYTQGESPYGSDDESEYDRTVVPYSIRSLIENPSFNLTVDPYYELNAKGCSGIVGTCNGICLLDSFDGFLLWNPSTRETSKSFDCDFDFSGSDHSGFMFGCDDSTDIYKVVAFSYSHAHLKNDVRVLNFGDDRWRNIESFPAVPLQIYTVVDYVYLSGTINWLAIHNEYCYPESNIKDITVDQFVIVSLDLGTEKYNQYRLPPSFDEVPSAYPIVGVLGDCLCFSYSKETDFIIWQMKKFGVEDSWTQFLRISYHNLQIDYDYSFETTKCHFQLAPVLLSEDGDTLILKSILEDFQAILYNWRSNTVERTNIMLNVCISSCDCQLH</sequence>
<reference evidence="2 4" key="1">
    <citation type="journal article" date="2011" name="Nature">
        <title>The Medicago genome provides insight into the evolution of rhizobial symbioses.</title>
        <authorList>
            <person name="Young N.D."/>
            <person name="Debelle F."/>
            <person name="Oldroyd G.E."/>
            <person name="Geurts R."/>
            <person name="Cannon S.B."/>
            <person name="Udvardi M.K."/>
            <person name="Benedito V.A."/>
            <person name="Mayer K.F."/>
            <person name="Gouzy J."/>
            <person name="Schoof H."/>
            <person name="Van de Peer Y."/>
            <person name="Proost S."/>
            <person name="Cook D.R."/>
            <person name="Meyers B.C."/>
            <person name="Spannagl M."/>
            <person name="Cheung F."/>
            <person name="De Mita S."/>
            <person name="Krishnakumar V."/>
            <person name="Gundlach H."/>
            <person name="Zhou S."/>
            <person name="Mudge J."/>
            <person name="Bharti A.K."/>
            <person name="Murray J.D."/>
            <person name="Naoumkina M.A."/>
            <person name="Rosen B."/>
            <person name="Silverstein K.A."/>
            <person name="Tang H."/>
            <person name="Rombauts S."/>
            <person name="Zhao P.X."/>
            <person name="Zhou P."/>
            <person name="Barbe V."/>
            <person name="Bardou P."/>
            <person name="Bechner M."/>
            <person name="Bellec A."/>
            <person name="Berger A."/>
            <person name="Berges H."/>
            <person name="Bidwell S."/>
            <person name="Bisseling T."/>
            <person name="Choisne N."/>
            <person name="Couloux A."/>
            <person name="Denny R."/>
            <person name="Deshpande S."/>
            <person name="Dai X."/>
            <person name="Doyle J.J."/>
            <person name="Dudez A.M."/>
            <person name="Farmer A.D."/>
            <person name="Fouteau S."/>
            <person name="Franken C."/>
            <person name="Gibelin C."/>
            <person name="Gish J."/>
            <person name="Goldstein S."/>
            <person name="Gonzalez A.J."/>
            <person name="Green P.J."/>
            <person name="Hallab A."/>
            <person name="Hartog M."/>
            <person name="Hua A."/>
            <person name="Humphray S.J."/>
            <person name="Jeong D.H."/>
            <person name="Jing Y."/>
            <person name="Jocker A."/>
            <person name="Kenton S.M."/>
            <person name="Kim D.J."/>
            <person name="Klee K."/>
            <person name="Lai H."/>
            <person name="Lang C."/>
            <person name="Lin S."/>
            <person name="Macmil S.L."/>
            <person name="Magdelenat G."/>
            <person name="Matthews L."/>
            <person name="McCorrison J."/>
            <person name="Monaghan E.L."/>
            <person name="Mun J.H."/>
            <person name="Najar F.Z."/>
            <person name="Nicholson C."/>
            <person name="Noirot C."/>
            <person name="O'Bleness M."/>
            <person name="Paule C.R."/>
            <person name="Poulain J."/>
            <person name="Prion F."/>
            <person name="Qin B."/>
            <person name="Qu C."/>
            <person name="Retzel E.F."/>
            <person name="Riddle C."/>
            <person name="Sallet E."/>
            <person name="Samain S."/>
            <person name="Samson N."/>
            <person name="Sanders I."/>
            <person name="Saurat O."/>
            <person name="Scarpelli C."/>
            <person name="Schiex T."/>
            <person name="Segurens B."/>
            <person name="Severin A.J."/>
            <person name="Sherrier D.J."/>
            <person name="Shi R."/>
            <person name="Sims S."/>
            <person name="Singer S.R."/>
            <person name="Sinharoy S."/>
            <person name="Sterck L."/>
            <person name="Viollet A."/>
            <person name="Wang B.B."/>
            <person name="Wang K."/>
            <person name="Wang M."/>
            <person name="Wang X."/>
            <person name="Warfsmann J."/>
            <person name="Weissenbach J."/>
            <person name="White D.D."/>
            <person name="White J.D."/>
            <person name="Wiley G.B."/>
            <person name="Wincker P."/>
            <person name="Xing Y."/>
            <person name="Yang L."/>
            <person name="Yao Z."/>
            <person name="Ying F."/>
            <person name="Zhai J."/>
            <person name="Zhou L."/>
            <person name="Zuber A."/>
            <person name="Denarie J."/>
            <person name="Dixon R.A."/>
            <person name="May G.D."/>
            <person name="Schwartz D.C."/>
            <person name="Rogers J."/>
            <person name="Quetier F."/>
            <person name="Town C.D."/>
            <person name="Roe B.A."/>
        </authorList>
    </citation>
    <scope>NUCLEOTIDE SEQUENCE [LARGE SCALE GENOMIC DNA]</scope>
    <source>
        <strain evidence="2">A17</strain>
        <strain evidence="3 4">cv. Jemalong A17</strain>
    </source>
</reference>